<dbReference type="PROSITE" id="PS51257">
    <property type="entry name" value="PROKAR_LIPOPROTEIN"/>
    <property type="match status" value="1"/>
</dbReference>
<dbReference type="Gene3D" id="2.30.39.10">
    <property type="entry name" value="Alpha-1-antitrypsin, domain 1"/>
    <property type="match status" value="1"/>
</dbReference>
<dbReference type="EMBL" id="JBJHZZ010000006">
    <property type="protein sequence ID" value="MFL0247361.1"/>
    <property type="molecule type" value="Genomic_DNA"/>
</dbReference>
<dbReference type="RefSeq" id="WP_406769816.1">
    <property type="nucleotide sequence ID" value="NZ_JBJHZZ010000006.1"/>
</dbReference>
<dbReference type="InterPro" id="IPR023796">
    <property type="entry name" value="Serpin_dom"/>
</dbReference>
<feature type="signal peptide" evidence="2">
    <location>
        <begin position="1"/>
        <end position="20"/>
    </location>
</feature>
<accession>A0ABW8T5K1</accession>
<dbReference type="SUPFAM" id="SSF56574">
    <property type="entry name" value="Serpins"/>
    <property type="match status" value="1"/>
</dbReference>
<dbReference type="Pfam" id="PF00079">
    <property type="entry name" value="Serpin"/>
    <property type="match status" value="1"/>
</dbReference>
<protein>
    <submittedName>
        <fullName evidence="4">Serpin family protein</fullName>
    </submittedName>
</protein>
<dbReference type="CDD" id="cd19589">
    <property type="entry name" value="serpin_tengpin-like"/>
    <property type="match status" value="1"/>
</dbReference>
<comment type="similarity">
    <text evidence="1">Belongs to the serpin family.</text>
</comment>
<evidence type="ECO:0000259" key="3">
    <source>
        <dbReference type="SMART" id="SM00093"/>
    </source>
</evidence>
<name>A0ABW8T5K1_9CLOT</name>
<dbReference type="InterPro" id="IPR023795">
    <property type="entry name" value="Serpin_CS"/>
</dbReference>
<feature type="domain" description="Serpin" evidence="3">
    <location>
        <begin position="91"/>
        <end position="444"/>
    </location>
</feature>
<proteinExistence type="inferred from homology"/>
<evidence type="ECO:0000256" key="1">
    <source>
        <dbReference type="RuleBase" id="RU000411"/>
    </source>
</evidence>
<dbReference type="PANTHER" id="PTHR11461:SF211">
    <property type="entry name" value="GH10112P-RELATED"/>
    <property type="match status" value="1"/>
</dbReference>
<dbReference type="Gene3D" id="3.30.497.10">
    <property type="entry name" value="Antithrombin, subunit I, domain 2"/>
    <property type="match status" value="1"/>
</dbReference>
<dbReference type="PANTHER" id="PTHR11461">
    <property type="entry name" value="SERINE PROTEASE INHIBITOR, SERPIN"/>
    <property type="match status" value="1"/>
</dbReference>
<sequence>MKKKKLKVLIITMGVIAGMAGCSSKGSKAINNLETNPVKDSNLEKAAVINAVVSPVYPKSIAFGDYDGWFSVKNDNKLEESFSNSLKNFSIKSTSEVLKNQTKNITYSPVSLYMALSLASSGAAGATQEELLKALSSGDKKTDFISEQNGKLFRLLYTNNDIGRLNLANSLWLDKGNKFKKSFLDNAAKNFYASIYNIDFQDKNSSKFMSDWISKNTNGILAPQINLEKEQIMSIINTIYFKDQWVDKFDEKATKKDTFYLKNGEDIKCDFMNRTYATHSFIKGDGFTSSALSLKNSNSMIFILPDKGISVDSLLESPEKAAKLFDEGDIKNGEVIFQIPKFSYGSSLSLKETLNSFGIKKAFEKTSDFSGITEGTAFISDVKQEAHIAIDEKGVEAAAFTKIDYSGSAPPKKEKAEMILNRPFIFAIEGSTGDILFVGIVNNPNEK</sequence>
<dbReference type="SMART" id="SM00093">
    <property type="entry name" value="SERPIN"/>
    <property type="match status" value="1"/>
</dbReference>
<dbReference type="InterPro" id="IPR036186">
    <property type="entry name" value="Serpin_sf"/>
</dbReference>
<dbReference type="InterPro" id="IPR000215">
    <property type="entry name" value="Serpin_fam"/>
</dbReference>
<keyword evidence="5" id="KW-1185">Reference proteome</keyword>
<dbReference type="InterPro" id="IPR042178">
    <property type="entry name" value="Serpin_sf_1"/>
</dbReference>
<evidence type="ECO:0000313" key="4">
    <source>
        <dbReference type="EMBL" id="MFL0247361.1"/>
    </source>
</evidence>
<evidence type="ECO:0000256" key="2">
    <source>
        <dbReference type="SAM" id="SignalP"/>
    </source>
</evidence>
<feature type="chain" id="PRO_5047464398" evidence="2">
    <location>
        <begin position="21"/>
        <end position="447"/>
    </location>
</feature>
<keyword evidence="2" id="KW-0732">Signal</keyword>
<evidence type="ECO:0000313" key="5">
    <source>
        <dbReference type="Proteomes" id="UP001623591"/>
    </source>
</evidence>
<organism evidence="4 5">
    <name type="scientific">Candidatus Clostridium stratigraminis</name>
    <dbReference type="NCBI Taxonomy" id="3381661"/>
    <lineage>
        <taxon>Bacteria</taxon>
        <taxon>Bacillati</taxon>
        <taxon>Bacillota</taxon>
        <taxon>Clostridia</taxon>
        <taxon>Eubacteriales</taxon>
        <taxon>Clostridiaceae</taxon>
        <taxon>Clostridium</taxon>
    </lineage>
</organism>
<reference evidence="4 5" key="1">
    <citation type="submission" date="2024-11" db="EMBL/GenBank/DDBJ databases">
        <authorList>
            <person name="Heng Y.C."/>
            <person name="Lim A.C.H."/>
            <person name="Lee J.K.Y."/>
            <person name="Kittelmann S."/>
        </authorList>
    </citation>
    <scope>NUCLEOTIDE SEQUENCE [LARGE SCALE GENOMIC DNA]</scope>
    <source>
        <strain evidence="4 5">WILCCON 0185</strain>
    </source>
</reference>
<gene>
    <name evidence="4" type="ORF">ACJDUG_10290</name>
</gene>
<dbReference type="InterPro" id="IPR042185">
    <property type="entry name" value="Serpin_sf_2"/>
</dbReference>
<comment type="caution">
    <text evidence="4">The sequence shown here is derived from an EMBL/GenBank/DDBJ whole genome shotgun (WGS) entry which is preliminary data.</text>
</comment>
<dbReference type="Proteomes" id="UP001623591">
    <property type="component" value="Unassembled WGS sequence"/>
</dbReference>
<dbReference type="PROSITE" id="PS00284">
    <property type="entry name" value="SERPIN"/>
    <property type="match status" value="1"/>
</dbReference>